<feature type="transmembrane region" description="Helical" evidence="3">
    <location>
        <begin position="20"/>
        <end position="42"/>
    </location>
</feature>
<evidence type="ECO:0000256" key="1">
    <source>
        <dbReference type="ARBA" id="ARBA00022801"/>
    </source>
</evidence>
<dbReference type="PANTHER" id="PTHR36447:SF1">
    <property type="entry name" value="BETA-GALACTOSIDASE GANA"/>
    <property type="match status" value="1"/>
</dbReference>
<keyword evidence="3" id="KW-1133">Transmembrane helix</keyword>
<dbReference type="InterPro" id="IPR013529">
    <property type="entry name" value="Glyco_hydro_42_N"/>
</dbReference>
<evidence type="ECO:0000313" key="5">
    <source>
        <dbReference type="EMBL" id="GLI63535.1"/>
    </source>
</evidence>
<dbReference type="SUPFAM" id="SSF51445">
    <property type="entry name" value="(Trans)glycosidases"/>
    <property type="match status" value="1"/>
</dbReference>
<proteinExistence type="predicted"/>
<comment type="caution">
    <text evidence="5">The sequence shown here is derived from an EMBL/GenBank/DDBJ whole genome shotgun (WGS) entry which is preliminary data.</text>
</comment>
<evidence type="ECO:0000259" key="4">
    <source>
        <dbReference type="Pfam" id="PF02449"/>
    </source>
</evidence>
<keyword evidence="3" id="KW-0472">Membrane</keyword>
<protein>
    <recommendedName>
        <fullName evidence="4">Glycoside hydrolase family 42 N-terminal domain-containing protein</fullName>
    </recommendedName>
</protein>
<reference evidence="5 6" key="1">
    <citation type="journal article" date="2023" name="IScience">
        <title>Expanded male sex-determining region conserved during the evolution of homothallism in the green alga Volvox.</title>
        <authorList>
            <person name="Yamamoto K."/>
            <person name="Matsuzaki R."/>
            <person name="Mahakham W."/>
            <person name="Heman W."/>
            <person name="Sekimoto H."/>
            <person name="Kawachi M."/>
            <person name="Minakuchi Y."/>
            <person name="Toyoda A."/>
            <person name="Nozaki H."/>
        </authorList>
    </citation>
    <scope>NUCLEOTIDE SEQUENCE [LARGE SCALE GENOMIC DNA]</scope>
    <source>
        <strain evidence="5 6">NIES-4468</strain>
    </source>
</reference>
<dbReference type="PANTHER" id="PTHR36447">
    <property type="entry name" value="BETA-GALACTOSIDASE GANA"/>
    <property type="match status" value="1"/>
</dbReference>
<feature type="domain" description="Glycoside hydrolase family 42 N-terminal" evidence="4">
    <location>
        <begin position="109"/>
        <end position="318"/>
    </location>
</feature>
<evidence type="ECO:0000256" key="2">
    <source>
        <dbReference type="ARBA" id="ARBA00023295"/>
    </source>
</evidence>
<keyword evidence="6" id="KW-1185">Reference proteome</keyword>
<dbReference type="InterPro" id="IPR017853">
    <property type="entry name" value="GH"/>
</dbReference>
<evidence type="ECO:0000313" key="6">
    <source>
        <dbReference type="Proteomes" id="UP001165090"/>
    </source>
</evidence>
<dbReference type="InterPro" id="IPR003476">
    <property type="entry name" value="Glyco_hydro_42"/>
</dbReference>
<gene>
    <name evidence="5" type="ORF">VaNZ11_006523</name>
</gene>
<accession>A0ABQ5S0X8</accession>
<organism evidence="5 6">
    <name type="scientific">Volvox africanus</name>
    <dbReference type="NCBI Taxonomy" id="51714"/>
    <lineage>
        <taxon>Eukaryota</taxon>
        <taxon>Viridiplantae</taxon>
        <taxon>Chlorophyta</taxon>
        <taxon>core chlorophytes</taxon>
        <taxon>Chlorophyceae</taxon>
        <taxon>CS clade</taxon>
        <taxon>Chlamydomonadales</taxon>
        <taxon>Volvocaceae</taxon>
        <taxon>Volvox</taxon>
    </lineage>
</organism>
<evidence type="ECO:0000256" key="3">
    <source>
        <dbReference type="SAM" id="Phobius"/>
    </source>
</evidence>
<dbReference type="Proteomes" id="UP001165090">
    <property type="component" value="Unassembled WGS sequence"/>
</dbReference>
<dbReference type="EMBL" id="BSDZ01000015">
    <property type="protein sequence ID" value="GLI63535.1"/>
    <property type="molecule type" value="Genomic_DNA"/>
</dbReference>
<dbReference type="Gene3D" id="3.20.20.80">
    <property type="entry name" value="Glycosidases"/>
    <property type="match status" value="1"/>
</dbReference>
<keyword evidence="2" id="KW-0326">Glycosidase</keyword>
<sequence>MPLLNTPKRRNSRGICQSPILLTGSFIVTLAVMLLVLSQSYLSPSRLSRLKSKFHLTDFHVVEKLGLQKQHVRMERFATLFHLELAERFNLTQGRDNTRLDELVATLLSMESVGITTVVFSSPWEFLQSTDGPVNFDYLDLLVSSACQNTRLKVAFIFDLVRAPQWVFERWPAAKAADSHNRQYNLLSWFHPEAYQLALEVLKMVVTHLAMSHAGCVSSVQPAFNNEYEAKYTQEHDCFQDYSTPALTAYRQWLQARQPQLADLNKRWGTNVQYWDDVAPPVLEAGSVMAPDLKTRYWDFLKFRELEGAKVLSRACSVVQSAGIQCFHHVPELFTVLVAVYGITMFKYIASDPHTDYIVLDASFSTPYGSPVHPAKLRLSVAAAVGYGKPVHLGAAVQDSIDYDLLSSAFRNALLAGAAGVGITNWLPYIPLNPSLKETLHPSLAPGGQEDGGGSTAACSQGVVSVQVGLFIHFESCAAWHGFQWSSDNKDPVHDLIEAAAKKLTFDCAPRLSVFLEFDRLMAALPSLDRVLFVEPLVVWGGKEFKSYTEVKAAIEKMPHEVLRFPGIEETEAAELTVLHELLVHEVPPVGASVRLTS</sequence>
<dbReference type="Pfam" id="PF02449">
    <property type="entry name" value="Glyco_hydro_42"/>
    <property type="match status" value="1"/>
</dbReference>
<keyword evidence="3" id="KW-0812">Transmembrane</keyword>
<name>A0ABQ5S0X8_9CHLO</name>
<keyword evidence="1" id="KW-0378">Hydrolase</keyword>